<evidence type="ECO:0008006" key="4">
    <source>
        <dbReference type="Google" id="ProtNLM"/>
    </source>
</evidence>
<dbReference type="AlphaFoldDB" id="A0A285CKA2"/>
<keyword evidence="3" id="KW-1185">Reference proteome</keyword>
<organism evidence="2 3">
    <name type="scientific">Cereibacter ovatus</name>
    <dbReference type="NCBI Taxonomy" id="439529"/>
    <lineage>
        <taxon>Bacteria</taxon>
        <taxon>Pseudomonadati</taxon>
        <taxon>Pseudomonadota</taxon>
        <taxon>Alphaproteobacteria</taxon>
        <taxon>Rhodobacterales</taxon>
        <taxon>Paracoccaceae</taxon>
        <taxon>Cereibacter</taxon>
    </lineage>
</organism>
<gene>
    <name evidence="2" type="ORF">SAMN05878503_10180</name>
</gene>
<feature type="chain" id="PRO_5012854639" description="Chitin-binding type-2 domain-containing protein" evidence="1">
    <location>
        <begin position="21"/>
        <end position="51"/>
    </location>
</feature>
<keyword evidence="1" id="KW-0732">Signal</keyword>
<sequence>MTKLTLAALALVAAPSLAFAECAAGKQHSALICADGQTYDPALRACVTTSS</sequence>
<name>A0A285CKA2_9RHOB</name>
<evidence type="ECO:0000313" key="2">
    <source>
        <dbReference type="EMBL" id="SNX67446.1"/>
    </source>
</evidence>
<dbReference type="RefSeq" id="WP_097028715.1">
    <property type="nucleotide sequence ID" value="NZ_OAOQ01000001.1"/>
</dbReference>
<protein>
    <recommendedName>
        <fullName evidence="4">Chitin-binding type-2 domain-containing protein</fullName>
    </recommendedName>
</protein>
<proteinExistence type="predicted"/>
<evidence type="ECO:0000313" key="3">
    <source>
        <dbReference type="Proteomes" id="UP000219467"/>
    </source>
</evidence>
<feature type="signal peptide" evidence="1">
    <location>
        <begin position="1"/>
        <end position="20"/>
    </location>
</feature>
<evidence type="ECO:0000256" key="1">
    <source>
        <dbReference type="SAM" id="SignalP"/>
    </source>
</evidence>
<dbReference type="EMBL" id="OAOQ01000001">
    <property type="protein sequence ID" value="SNX67446.1"/>
    <property type="molecule type" value="Genomic_DNA"/>
</dbReference>
<dbReference type="Proteomes" id="UP000219467">
    <property type="component" value="Unassembled WGS sequence"/>
</dbReference>
<reference evidence="3" key="1">
    <citation type="submission" date="2017-08" db="EMBL/GenBank/DDBJ databases">
        <authorList>
            <person name="Varghese N."/>
            <person name="Submissions S."/>
        </authorList>
    </citation>
    <scope>NUCLEOTIDE SEQUENCE [LARGE SCALE GENOMIC DNA]</scope>
    <source>
        <strain evidence="3">JA234</strain>
    </source>
</reference>
<accession>A0A285CKA2</accession>